<dbReference type="EMBL" id="JAVRHS010000002">
    <property type="protein sequence ID" value="MDT0575320.1"/>
    <property type="molecule type" value="Genomic_DNA"/>
</dbReference>
<keyword evidence="1" id="KW-0460">Magnesium</keyword>
<proteinExistence type="predicted"/>
<comment type="caution">
    <text evidence="3">The sequence shown here is derived from an EMBL/GenBank/DDBJ whole genome shotgun (WGS) entry which is preliminary data.</text>
</comment>
<dbReference type="InterPro" id="IPR029044">
    <property type="entry name" value="Nucleotide-diphossugar_trans"/>
</dbReference>
<evidence type="ECO:0000256" key="1">
    <source>
        <dbReference type="ARBA" id="ARBA00022842"/>
    </source>
</evidence>
<protein>
    <submittedName>
        <fullName evidence="3">Nucleotidyltransferase family protein</fullName>
    </submittedName>
</protein>
<dbReference type="RefSeq" id="WP_311339891.1">
    <property type="nucleotide sequence ID" value="NZ_JAVRHS010000002.1"/>
</dbReference>
<reference evidence="3 4" key="1">
    <citation type="submission" date="2023-09" db="EMBL/GenBank/DDBJ databases">
        <authorList>
            <person name="Rey-Velasco X."/>
        </authorList>
    </citation>
    <scope>NUCLEOTIDE SEQUENCE [LARGE SCALE GENOMIC DNA]</scope>
    <source>
        <strain evidence="3 4">F390</strain>
    </source>
</reference>
<organism evidence="3 4">
    <name type="scientific">Croceicoccus esteveae</name>
    <dbReference type="NCBI Taxonomy" id="3075597"/>
    <lineage>
        <taxon>Bacteria</taxon>
        <taxon>Pseudomonadati</taxon>
        <taxon>Pseudomonadota</taxon>
        <taxon>Alphaproteobacteria</taxon>
        <taxon>Sphingomonadales</taxon>
        <taxon>Erythrobacteraceae</taxon>
        <taxon>Croceicoccus</taxon>
    </lineage>
</organism>
<dbReference type="Pfam" id="PF12804">
    <property type="entry name" value="NTP_transf_3"/>
    <property type="match status" value="1"/>
</dbReference>
<keyword evidence="4" id="KW-1185">Reference proteome</keyword>
<gene>
    <name evidence="3" type="ORF">RM533_03885</name>
</gene>
<sequence>MREPAVAGADGKADWTAIVLAGQRPGTDPLAQAFGEHWKALVKVGGQPMLDRVLRTLLGSHSIRQVVVLAQRPESLLHGPLAWAASHDRIATCNSGDGIAASVAKVAGSGAAPWPVLITTADHPLLTPPMIEDFLSQCNEGDLCVGVVARHTLEQAHPQSRRTWLKFADGSYTGANLFAARSDRALPAFDLWSSAEQDRKHAWRLFLHFGPFLALRAVTRTIGLAHALRTAGKRLGLSARLVVLGHADAAVDVDKLADHALAQGILAAREDAGE</sequence>
<name>A0ABU2ZFE7_9SPHN</name>
<evidence type="ECO:0000313" key="3">
    <source>
        <dbReference type="EMBL" id="MDT0575320.1"/>
    </source>
</evidence>
<accession>A0ABU2ZFE7</accession>
<evidence type="ECO:0000313" key="4">
    <source>
        <dbReference type="Proteomes" id="UP001259803"/>
    </source>
</evidence>
<feature type="domain" description="MobA-like NTP transferase" evidence="2">
    <location>
        <begin position="18"/>
        <end position="158"/>
    </location>
</feature>
<dbReference type="InterPro" id="IPR025877">
    <property type="entry name" value="MobA-like_NTP_Trfase"/>
</dbReference>
<evidence type="ECO:0000259" key="2">
    <source>
        <dbReference type="Pfam" id="PF12804"/>
    </source>
</evidence>
<dbReference type="Gene3D" id="3.90.550.10">
    <property type="entry name" value="Spore Coat Polysaccharide Biosynthesis Protein SpsA, Chain A"/>
    <property type="match status" value="1"/>
</dbReference>
<dbReference type="Proteomes" id="UP001259803">
    <property type="component" value="Unassembled WGS sequence"/>
</dbReference>
<dbReference type="SUPFAM" id="SSF53448">
    <property type="entry name" value="Nucleotide-diphospho-sugar transferases"/>
    <property type="match status" value="1"/>
</dbReference>